<keyword evidence="2" id="KW-0539">Nucleus</keyword>
<dbReference type="PANTHER" id="PTHR37534">
    <property type="entry name" value="TRANSCRIPTIONAL ACTIVATOR PROTEIN UGA3"/>
    <property type="match status" value="1"/>
</dbReference>
<organism evidence="3 4">
    <name type="scientific">Trichoderma asperellum (strain ATCC 204424 / CBS 433.97 / NBRC 101777)</name>
    <dbReference type="NCBI Taxonomy" id="1042311"/>
    <lineage>
        <taxon>Eukaryota</taxon>
        <taxon>Fungi</taxon>
        <taxon>Dikarya</taxon>
        <taxon>Ascomycota</taxon>
        <taxon>Pezizomycotina</taxon>
        <taxon>Sordariomycetes</taxon>
        <taxon>Hypocreomycetidae</taxon>
        <taxon>Hypocreales</taxon>
        <taxon>Hypocreaceae</taxon>
        <taxon>Trichoderma</taxon>
    </lineage>
</organism>
<evidence type="ECO:0000313" key="4">
    <source>
        <dbReference type="Proteomes" id="UP000240493"/>
    </source>
</evidence>
<evidence type="ECO:0000313" key="3">
    <source>
        <dbReference type="EMBL" id="PTB34728.1"/>
    </source>
</evidence>
<dbReference type="InterPro" id="IPR021858">
    <property type="entry name" value="Fun_TF"/>
</dbReference>
<dbReference type="Pfam" id="PF11951">
    <property type="entry name" value="Fungal_trans_2"/>
    <property type="match status" value="2"/>
</dbReference>
<evidence type="ECO:0000256" key="2">
    <source>
        <dbReference type="ARBA" id="ARBA00023242"/>
    </source>
</evidence>
<keyword evidence="4" id="KW-1185">Reference proteome</keyword>
<name>A0A2T3YQ79_TRIA4</name>
<dbReference type="GO" id="GO:0003700">
    <property type="term" value="F:DNA-binding transcription factor activity"/>
    <property type="evidence" value="ECO:0007669"/>
    <property type="project" value="TreeGrafter"/>
</dbReference>
<gene>
    <name evidence="3" type="ORF">M441DRAFT_206066</name>
</gene>
<dbReference type="GO" id="GO:0000976">
    <property type="term" value="F:transcription cis-regulatory region binding"/>
    <property type="evidence" value="ECO:0007669"/>
    <property type="project" value="TreeGrafter"/>
</dbReference>
<dbReference type="OrthoDB" id="5386330at2759"/>
<accession>A0A2T3YQ79</accession>
<dbReference type="EMBL" id="KZ679314">
    <property type="protein sequence ID" value="PTB34728.1"/>
    <property type="molecule type" value="Genomic_DNA"/>
</dbReference>
<dbReference type="AlphaFoldDB" id="A0A2T3YQ79"/>
<reference evidence="3 4" key="1">
    <citation type="submission" date="2016-07" db="EMBL/GenBank/DDBJ databases">
        <title>Multiple horizontal gene transfer events from other fungi enriched the ability of initially mycotrophic Trichoderma (Ascomycota) to feed on dead plant biomass.</title>
        <authorList>
            <consortium name="DOE Joint Genome Institute"/>
            <person name="Aerts A."/>
            <person name="Atanasova L."/>
            <person name="Chenthamara K."/>
            <person name="Zhang J."/>
            <person name="Grujic M."/>
            <person name="Henrissat B."/>
            <person name="Kuo A."/>
            <person name="Salamov A."/>
            <person name="Lipzen A."/>
            <person name="Labutti K."/>
            <person name="Barry K."/>
            <person name="Miao Y."/>
            <person name="Rahimi M.J."/>
            <person name="Shen Q."/>
            <person name="Grigoriev I.V."/>
            <person name="Kubicek C.P."/>
            <person name="Druzhinina I.S."/>
        </authorList>
    </citation>
    <scope>NUCLEOTIDE SEQUENCE [LARGE SCALE GENOMIC DNA]</scope>
    <source>
        <strain evidence="3 4">CBS 433.97</strain>
    </source>
</reference>
<proteinExistence type="predicted"/>
<dbReference type="Proteomes" id="UP000240493">
    <property type="component" value="Unassembled WGS sequence"/>
</dbReference>
<comment type="subcellular location">
    <subcellularLocation>
        <location evidence="1">Nucleus</location>
    </subcellularLocation>
</comment>
<dbReference type="GO" id="GO:0005634">
    <property type="term" value="C:nucleus"/>
    <property type="evidence" value="ECO:0007669"/>
    <property type="project" value="UniProtKB-SubCell"/>
</dbReference>
<dbReference type="STRING" id="1042311.A0A2T3YQ79"/>
<dbReference type="PANTHER" id="PTHR37534:SF17">
    <property type="entry name" value="ZN(2)-C6 FUNGAL-TYPE DOMAIN-CONTAINING PROTEIN"/>
    <property type="match status" value="1"/>
</dbReference>
<protein>
    <submittedName>
        <fullName evidence="3">Uncharacterized protein</fullName>
    </submittedName>
</protein>
<dbReference type="GO" id="GO:0045944">
    <property type="term" value="P:positive regulation of transcription by RNA polymerase II"/>
    <property type="evidence" value="ECO:0007669"/>
    <property type="project" value="TreeGrafter"/>
</dbReference>
<evidence type="ECO:0000256" key="1">
    <source>
        <dbReference type="ARBA" id="ARBA00004123"/>
    </source>
</evidence>
<sequence>MLLYNFSQNIAPTLVVFDGPSNGFRCHILPLAWDNELVRHALLALSANHMRFKRLQLLPLALAFQSMAIEQLSAISKTDNPDGDMRVTVLATIILLLITDMINGGPQFHLLFGMVTSWIDATNCGFVPLMHRTHHSDMEIFLLGQFDMVRRYAKPLTTERIAIREQDGCTPLTVPTGTLRDNLTRIFKSISEAIKYACYIYHCHIMNDTLPPDLEDLLIKLKDNTRRIPPYAPGENSLAWVYFIAAAESSIPTKRLYFTRRLMGLFERGSFSNPTPAFVMLHHIWNCHDSGRSWTKYLRGKNSFPITLSPT</sequence>